<feature type="compositionally biased region" description="Low complexity" evidence="1">
    <location>
        <begin position="13"/>
        <end position="26"/>
    </location>
</feature>
<feature type="domain" description="Inorganic pyrophosphatase" evidence="2">
    <location>
        <begin position="777"/>
        <end position="904"/>
    </location>
</feature>
<dbReference type="InterPro" id="IPR041595">
    <property type="entry name" value="Inorganic_Pase"/>
</dbReference>
<dbReference type="PANTHER" id="PTHR48125:SF12">
    <property type="entry name" value="AT HOOK TRANSCRIPTION FACTOR FAMILY-RELATED"/>
    <property type="match status" value="1"/>
</dbReference>
<feature type="domain" description="Large polyvalent protein-associated" evidence="3">
    <location>
        <begin position="1731"/>
        <end position="1962"/>
    </location>
</feature>
<dbReference type="InterPro" id="IPR029057">
    <property type="entry name" value="PRTase-like"/>
</dbReference>
<accession>A0A270NLT6</accession>
<feature type="region of interest" description="Disordered" evidence="1">
    <location>
        <begin position="907"/>
        <end position="936"/>
    </location>
</feature>
<gene>
    <name evidence="4" type="ORF">CEK00_04580</name>
</gene>
<evidence type="ECO:0000259" key="3">
    <source>
        <dbReference type="Pfam" id="PF18858"/>
    </source>
</evidence>
<dbReference type="PANTHER" id="PTHR48125">
    <property type="entry name" value="LP07818P1"/>
    <property type="match status" value="1"/>
</dbReference>
<feature type="region of interest" description="Disordered" evidence="1">
    <location>
        <begin position="1"/>
        <end position="55"/>
    </location>
</feature>
<dbReference type="InterPro" id="IPR000836">
    <property type="entry name" value="PRTase_dom"/>
</dbReference>
<feature type="compositionally biased region" description="Low complexity" evidence="1">
    <location>
        <begin position="661"/>
        <end position="672"/>
    </location>
</feature>
<feature type="region of interest" description="Disordered" evidence="1">
    <location>
        <begin position="1366"/>
        <end position="1396"/>
    </location>
</feature>
<feature type="region of interest" description="Disordered" evidence="1">
    <location>
        <begin position="734"/>
        <end position="781"/>
    </location>
</feature>
<name>A0A270NLT6_STEMA</name>
<feature type="compositionally biased region" description="Polar residues" evidence="1">
    <location>
        <begin position="766"/>
        <end position="777"/>
    </location>
</feature>
<organism evidence="4 5">
    <name type="scientific">Stenotrophomonas maltophilia</name>
    <name type="common">Pseudomonas maltophilia</name>
    <name type="synonym">Xanthomonas maltophilia</name>
    <dbReference type="NCBI Taxonomy" id="40324"/>
    <lineage>
        <taxon>Bacteria</taxon>
        <taxon>Pseudomonadati</taxon>
        <taxon>Pseudomonadota</taxon>
        <taxon>Gammaproteobacteria</taxon>
        <taxon>Lysobacterales</taxon>
        <taxon>Lysobacteraceae</taxon>
        <taxon>Stenotrophomonas</taxon>
        <taxon>Stenotrophomonas maltophilia group</taxon>
    </lineage>
</organism>
<proteinExistence type="predicted"/>
<sequence length="2647" mass="283385">MATFEKVDGNPFGAGAAAAPAPAPAATDKVARRPTLSPVQGDPFQKVAKRPERSWGEAIKDTGLGIAAGAANIIGGAVEQRNAMEPTNIVRQGLRVLDRLGVKGASETAALVPGTPSEIVGGRRAGSDSAGLSKATQMATKYLGESQSDALKQEKQELQDTKGFFASAGKVLSSPRLIGNFLAEQVPNVAAMGAGTRAAAAQAGERALAGALAKGLGTEAAETAATAAGRRAATTAATGMTTIMETGSAGQQTYQQAMAQPQSVWDANPEYRRMVAAGGDPQTAKETIARGASMEAQAITAPIAAVAGRIAAPFEADVFTRGLARKPKAMLAGAARETVEEGIQEGGSQLAGNLGQRQVDPTQAAWEGVPEAAGTGAAIGGLLGGGMAAGGAVASRGDNQAAVAADAERERLARRPRATPPSLPPPPIPPQVLALPPPETMTVAPDGTVTSGGLRPEVLAEPEMRFPQGRGMSAPFDAGRVAARPRPIVPFPDAAPDSMAGIANLVSQARQSAESDQVSAPVPTQNNSGVGSAPAQDAQQGLQTPELPAAAVSASTPNVAPPWVDQETGEALREPSKVDIKQLLHNGLQYQVETHGGINTPTLLRSMRDQYGLASSRVRPLLEEVKAERRRGFTEPPAENSSTPVIDGADALAREPATESAAPQAALQQADAVTGDRAARQTRLDEGDALQVATGDALAQAETGSSAVPVVEPRADSARLAPSTIEPTSVIPSAGQAVAAPEPVQDNAPAPAAAPRVAAAAAEAATNPQNDLPTPTDAQKEAGNYKKGHVRINGHDISIENPAGSQRDPRWPALKNHYGYFKGTVGKDKDHVDVFMTDRSEDPALPVFVVDQVNKDGSFDEHKVIMGTANEQEARDTYLANYSKGWTGLGGIKEMSQEQFKAWVRDPKKTTRRVTRPQAPPAASGTGPSEVAQSVAQTAENVVENNQAVSKKAQSVSSAGATESVTPQPIYTPKVRRIAGSPHYDRGDAGTLGAYFTPGRIVNGYANTRDRVLAFEPPREGGNWSVQVQGVDAAGNPLPGEVPRWHNTLPSPRDLERVLGKPVPKPRKAATAAAAAAPAAKGAAKTDAGPVKQPSQETVSGPIEDLGEKPGGARKDEETPAGGVRLFSRRGWEADFPDVVTAHRPGRLSAHADYAAAKAGDDTAALRVARDVITPVFVEDVRAALPAGRKPLVVAVQSQEATGNNRIPRMAAEVLAQRLGLQVSEDIVQAAKVNRSGGDALHRLANQPPFTGKVEKGRDYVLIDDTLTQGGTLAQLKTHIEDNGGKVVLATALTGKDYSRKIALNSQSLADVRERFGSIEPWWRDQFGYGFEGLTESEARTILTLDKGRLDADALRDRVAAGRVPGLRPVGEGAAGEGSGAEAPGPGGRVNRSAAPAASGGLDFDRALQLKTDLTQHWGENAPSVVVVRSAEDFPASAKVDPGYRRAEGVYDGRPTVWINAGNIATEQRFAQVLAHEAIGHYGVESVVGAKDWTQIVDAIDKLAADGSGTAALKSVLADVTRRYGTVDRETFAKEAIAVMAERGIRNSFTSRVAAAVRRFLRRVMPSLKWSEAEVRDLLSQADGFLRAGMSAQAQREMVRSYSFAQPQIDGRGEAFLEQNGGRFLRRDDQWYLADERGRPADFLTLGAARAEAERTGGQVLADPVESGPRTWSVVLPNGAEVTRAARGRLFSMPPADALEDIDAIQRGIQGEGVLARARQKLADLTPSNVKDALRSTWLGFLATRHLTELGGDYFPTIDRYSDYLAEMQADRNKLQAESEAIAEPARQWASKNKAESRRLFDLMHQATMDGVDPSREYQPLQFRMPGEKGLQEVNRKNVLHAIRVKQQQMRERSGDSKTNIMNEIKALKAMLKAEPRRRRQYVPLVEQWSQLSPQARSFYLQFRDAYRSRSDAVEEALVQRIEDLKGGDLVGGQVISDSSRRMLVHKIREQFESARLQGVYFPLQRFGKFFVAAEKDGTNTFLMFESQNELDRAVKDLQRREWAVTARGMKMEGKAADAPSGTFVADVIDQLRTAHVSDAIQDQIYQLYLQTMPELSMRKHQIHRKSVPGFDPDAVRAFAYNMQHGSHQLARLRYAHKLQGVLTDLQDAQKKIQATPSVDTRKIVAGDAILEELGKRHDWIMNPTDSALTNLISSFGFTYYLGATPAAALVNVTQTALVSYPYLAARHGGIKAMNYLLAASRDAVRTVGNIQKTLTDPDELRAYQALEVAGAIEKTQAHNLAGIAEGGMMGYNPAWSKAMEIIGWGFHKTEVMNREATGMAAYRLARADGKSFDEAVKFARDAIFDTHFDYSNANRARFMQSGTAKVLLMFRQYSLNMTWALGRMVWNAGFGGDPEVRRLARRNLTGLLGMSALFSGAMGLPMMGMIMGALNGIQATFGDDDEPWDAETELRAFLTGMLGQGGADLLLHGPADKLTGANVSGRVGLDSLWIRDADRELDGRGMFNNLLEQAAGPMGGVLKNVLVGKQQVDEGHIMRGVETMLPKGLKDMIKAGRYATQGVNTLRGDPIVEDLSPWEILLQANGFAPEKVSRQYETTRALKNYEQHILDRRKSLVNAFAMALRNGDASDRASVLSKIGAFNKANPELAITSSGLQQSIKNRARYSARAEAGIILNPKLAARLNKAVTE</sequence>
<protein>
    <submittedName>
        <fullName evidence="4">PLxRFG domain-containing protein</fullName>
    </submittedName>
</protein>
<feature type="region of interest" description="Disordered" evidence="1">
    <location>
        <begin position="407"/>
        <end position="429"/>
    </location>
</feature>
<dbReference type="EMBL" id="NJGC01000004">
    <property type="protein sequence ID" value="PAM73126.1"/>
    <property type="molecule type" value="Genomic_DNA"/>
</dbReference>
<dbReference type="Pfam" id="PF18858">
    <property type="entry name" value="LPD39"/>
    <property type="match status" value="1"/>
</dbReference>
<dbReference type="Proteomes" id="UP000216433">
    <property type="component" value="Unassembled WGS sequence"/>
</dbReference>
<evidence type="ECO:0000259" key="2">
    <source>
        <dbReference type="Pfam" id="PF18823"/>
    </source>
</evidence>
<feature type="region of interest" description="Disordered" evidence="1">
    <location>
        <begin position="508"/>
        <end position="573"/>
    </location>
</feature>
<feature type="region of interest" description="Disordered" evidence="1">
    <location>
        <begin position="1036"/>
        <end position="1120"/>
    </location>
</feature>
<dbReference type="Pfam" id="PF18823">
    <property type="entry name" value="InPase"/>
    <property type="match status" value="1"/>
</dbReference>
<reference evidence="4 5" key="1">
    <citation type="submission" date="2017-06" db="EMBL/GenBank/DDBJ databases">
        <title>Genome sequencing and assembly of Stenotrophomonas maltophilia DF07.</title>
        <authorList>
            <person name="Iyer R."/>
        </authorList>
    </citation>
    <scope>NUCLEOTIDE SEQUENCE [LARGE SCALE GENOMIC DNA]</scope>
    <source>
        <strain evidence="4 5">DF07</strain>
    </source>
</reference>
<feature type="compositionally biased region" description="Low complexity" evidence="1">
    <location>
        <begin position="748"/>
        <end position="765"/>
    </location>
</feature>
<feature type="region of interest" description="Disordered" evidence="1">
    <location>
        <begin position="695"/>
        <end position="715"/>
    </location>
</feature>
<feature type="compositionally biased region" description="Basic and acidic residues" evidence="1">
    <location>
        <begin position="1106"/>
        <end position="1118"/>
    </location>
</feature>
<dbReference type="InterPro" id="IPR041639">
    <property type="entry name" value="LPD39"/>
</dbReference>
<feature type="region of interest" description="Disordered" evidence="1">
    <location>
        <begin position="654"/>
        <end position="681"/>
    </location>
</feature>
<comment type="caution">
    <text evidence="4">The sequence shown here is derived from an EMBL/GenBank/DDBJ whole genome shotgun (WGS) entry which is preliminary data.</text>
</comment>
<evidence type="ECO:0000256" key="1">
    <source>
        <dbReference type="SAM" id="MobiDB-lite"/>
    </source>
</evidence>
<dbReference type="SUPFAM" id="SSF53271">
    <property type="entry name" value="PRTase-like"/>
    <property type="match status" value="1"/>
</dbReference>
<dbReference type="NCBIfam" id="NF032893">
    <property type="entry name" value="tail-700"/>
    <property type="match status" value="1"/>
</dbReference>
<feature type="compositionally biased region" description="Low complexity" evidence="1">
    <location>
        <begin position="1069"/>
        <end position="1090"/>
    </location>
</feature>
<evidence type="ECO:0000313" key="4">
    <source>
        <dbReference type="EMBL" id="PAM73126.1"/>
    </source>
</evidence>
<dbReference type="CDD" id="cd06223">
    <property type="entry name" value="PRTases_typeI"/>
    <property type="match status" value="1"/>
</dbReference>
<feature type="compositionally biased region" description="Polar residues" evidence="1">
    <location>
        <begin position="508"/>
        <end position="530"/>
    </location>
</feature>
<dbReference type="Gene3D" id="3.40.50.2020">
    <property type="match status" value="1"/>
</dbReference>
<evidence type="ECO:0000313" key="5">
    <source>
        <dbReference type="Proteomes" id="UP000216433"/>
    </source>
</evidence>
<feature type="compositionally biased region" description="Pro residues" evidence="1">
    <location>
        <begin position="418"/>
        <end position="429"/>
    </location>
</feature>
<dbReference type="RefSeq" id="WP_095377366.1">
    <property type="nucleotide sequence ID" value="NZ_NJGC01000004.1"/>
</dbReference>